<dbReference type="EMBL" id="KZ309089">
    <property type="protein sequence ID" value="KAG8236878.1"/>
    <property type="molecule type" value="Genomic_DNA"/>
</dbReference>
<comment type="caution">
    <text evidence="1">The sequence shown here is derived from an EMBL/GenBank/DDBJ whole genome shotgun (WGS) entry which is preliminary data.</text>
</comment>
<reference evidence="1" key="2">
    <citation type="submission" date="2017-10" db="EMBL/GenBank/DDBJ databases">
        <title>Ladona fulva Genome sequencing and assembly.</title>
        <authorList>
            <person name="Murali S."/>
            <person name="Richards S."/>
            <person name="Bandaranaike D."/>
            <person name="Bellair M."/>
            <person name="Blankenburg K."/>
            <person name="Chao H."/>
            <person name="Dinh H."/>
            <person name="Doddapaneni H."/>
            <person name="Dugan-Rocha S."/>
            <person name="Elkadiri S."/>
            <person name="Gnanaolivu R."/>
            <person name="Hernandez B."/>
            <person name="Skinner E."/>
            <person name="Javaid M."/>
            <person name="Lee S."/>
            <person name="Li M."/>
            <person name="Ming W."/>
            <person name="Munidasa M."/>
            <person name="Muniz J."/>
            <person name="Nguyen L."/>
            <person name="Hughes D."/>
            <person name="Osuji N."/>
            <person name="Pu L.-L."/>
            <person name="Puazo M."/>
            <person name="Qu C."/>
            <person name="Quiroz J."/>
            <person name="Raj R."/>
            <person name="Weissenberger G."/>
            <person name="Xin Y."/>
            <person name="Zou X."/>
            <person name="Han Y."/>
            <person name="Worley K."/>
            <person name="Muzny D."/>
            <person name="Gibbs R."/>
        </authorList>
    </citation>
    <scope>NUCLEOTIDE SEQUENCE</scope>
    <source>
        <strain evidence="1">Sampled in the wild</strain>
    </source>
</reference>
<sequence length="121" mass="13989">MRSCGLWEDITYINSLLACHSPSLIQNMTNNIAESLQNKIHSRLTNASPGEFMKKYPKSLEKKALKRNSQQDFPSSFKRKHLQFKRPDEHYRQKDQNGEIDVIDKEAMKAFLSSLSMEKAA</sequence>
<evidence type="ECO:0000313" key="1">
    <source>
        <dbReference type="EMBL" id="KAG8236878.1"/>
    </source>
</evidence>
<reference evidence="1" key="1">
    <citation type="submission" date="2013-04" db="EMBL/GenBank/DDBJ databases">
        <authorList>
            <person name="Qu J."/>
            <person name="Murali S.C."/>
            <person name="Bandaranaike D."/>
            <person name="Bellair M."/>
            <person name="Blankenburg K."/>
            <person name="Chao H."/>
            <person name="Dinh H."/>
            <person name="Doddapaneni H."/>
            <person name="Downs B."/>
            <person name="Dugan-Rocha S."/>
            <person name="Elkadiri S."/>
            <person name="Gnanaolivu R.D."/>
            <person name="Hernandez B."/>
            <person name="Javaid M."/>
            <person name="Jayaseelan J.C."/>
            <person name="Lee S."/>
            <person name="Li M."/>
            <person name="Ming W."/>
            <person name="Munidasa M."/>
            <person name="Muniz J."/>
            <person name="Nguyen L."/>
            <person name="Ongeri F."/>
            <person name="Osuji N."/>
            <person name="Pu L.-L."/>
            <person name="Puazo M."/>
            <person name="Qu C."/>
            <person name="Quiroz J."/>
            <person name="Raj R."/>
            <person name="Weissenberger G."/>
            <person name="Xin Y."/>
            <person name="Zou X."/>
            <person name="Han Y."/>
            <person name="Richards S."/>
            <person name="Worley K."/>
            <person name="Muzny D."/>
            <person name="Gibbs R."/>
        </authorList>
    </citation>
    <scope>NUCLEOTIDE SEQUENCE</scope>
    <source>
        <strain evidence="1">Sampled in the wild</strain>
    </source>
</reference>
<dbReference type="OrthoDB" id="6155932at2759"/>
<proteinExistence type="predicted"/>
<protein>
    <submittedName>
        <fullName evidence="1">Uncharacterized protein</fullName>
    </submittedName>
</protein>
<accession>A0A8K0KRB4</accession>
<organism evidence="1 2">
    <name type="scientific">Ladona fulva</name>
    <name type="common">Scarce chaser dragonfly</name>
    <name type="synonym">Libellula fulva</name>
    <dbReference type="NCBI Taxonomy" id="123851"/>
    <lineage>
        <taxon>Eukaryota</taxon>
        <taxon>Metazoa</taxon>
        <taxon>Ecdysozoa</taxon>
        <taxon>Arthropoda</taxon>
        <taxon>Hexapoda</taxon>
        <taxon>Insecta</taxon>
        <taxon>Pterygota</taxon>
        <taxon>Palaeoptera</taxon>
        <taxon>Odonata</taxon>
        <taxon>Epiprocta</taxon>
        <taxon>Anisoptera</taxon>
        <taxon>Libelluloidea</taxon>
        <taxon>Libellulidae</taxon>
        <taxon>Ladona</taxon>
    </lineage>
</organism>
<evidence type="ECO:0000313" key="2">
    <source>
        <dbReference type="Proteomes" id="UP000792457"/>
    </source>
</evidence>
<gene>
    <name evidence="1" type="ORF">J437_LFUL016434</name>
</gene>
<name>A0A8K0KRB4_LADFU</name>
<dbReference type="Proteomes" id="UP000792457">
    <property type="component" value="Unassembled WGS sequence"/>
</dbReference>
<keyword evidence="2" id="KW-1185">Reference proteome</keyword>
<dbReference type="AlphaFoldDB" id="A0A8K0KRB4"/>